<name>A0A1Y5SCV0_9RHOB</name>
<keyword evidence="6" id="KW-1185">Reference proteome</keyword>
<evidence type="ECO:0000259" key="3">
    <source>
        <dbReference type="Pfam" id="PF01232"/>
    </source>
</evidence>
<organism evidence="5 6">
    <name type="scientific">Pseudoruegeria aquimaris</name>
    <dbReference type="NCBI Taxonomy" id="393663"/>
    <lineage>
        <taxon>Bacteria</taxon>
        <taxon>Pseudomonadati</taxon>
        <taxon>Pseudomonadota</taxon>
        <taxon>Alphaproteobacteria</taxon>
        <taxon>Rhodobacterales</taxon>
        <taxon>Roseobacteraceae</taxon>
        <taxon>Pseudoruegeria</taxon>
    </lineage>
</organism>
<accession>A0A1Y5SCV0</accession>
<dbReference type="InterPro" id="IPR036291">
    <property type="entry name" value="NAD(P)-bd_dom_sf"/>
</dbReference>
<keyword evidence="1 5" id="KW-0560">Oxidoreductase</keyword>
<dbReference type="Proteomes" id="UP000193409">
    <property type="component" value="Unassembled WGS sequence"/>
</dbReference>
<dbReference type="EC" id="1.1.1.67" evidence="5"/>
<evidence type="ECO:0000256" key="1">
    <source>
        <dbReference type="ARBA" id="ARBA00023002"/>
    </source>
</evidence>
<dbReference type="InterPro" id="IPR000669">
    <property type="entry name" value="Mannitol_DH"/>
</dbReference>
<dbReference type="PRINTS" id="PR00084">
    <property type="entry name" value="MTLDHDRGNASE"/>
</dbReference>
<dbReference type="InterPro" id="IPR050988">
    <property type="entry name" value="Mannitol_DH/Oxidoreductase"/>
</dbReference>
<dbReference type="Pfam" id="PF08125">
    <property type="entry name" value="Mannitol_dh_C"/>
    <property type="match status" value="1"/>
</dbReference>
<dbReference type="InterPro" id="IPR013328">
    <property type="entry name" value="6PGD_dom2"/>
</dbReference>
<protein>
    <submittedName>
        <fullName evidence="5">Mannitol 2-dehydrogenase</fullName>
        <ecNumber evidence="5">1.1.1.67</ecNumber>
    </submittedName>
</protein>
<proteinExistence type="predicted"/>
<feature type="region of interest" description="Disordered" evidence="2">
    <location>
        <begin position="1"/>
        <end position="21"/>
    </location>
</feature>
<dbReference type="InterPro" id="IPR013131">
    <property type="entry name" value="Mannitol_DH_N"/>
</dbReference>
<sequence>MDELTMAKPDDTAKAPAPLPLSTATLSRLPEGIERPRYDRKALTPGIVHIGLGNFHRAHQAWYLHRLMQEGLAQDWAILGAGVRPYDSQMREKLLAQDCLTTLIALDPAGSSAEVTGGMIGYLPIEEGNAPLIAAMAYPAIRIVSLTVTEGGYFIDPATGGFAADHPDIRHDAENPTRPRTAFGAMIAALKLRRGSGAGPFTCQSCDNLQGNGEILRQTIVSLARLTDPDLAEWIEANCSFPNSMVDCIVPATGPGEIALAREMGVIDAAPVTHETYRQWVIEDDFCAGRPDWGRVGATFTEDVHAYEKMKIRQLNGGHQVLANVGEILGLQTIADCMAHTAVQPFFLKVEREEIAPHVAPVPGMTPDAYIDLIARRFANPRIVDTTRRVAFDGASRHPGFILPTVQDALASGAPVEGLALVEAFWARMCEGTREDGSRIAANDPHWDELTACAQAARERPMAWLEMRHFYGDLGSRPRFAEAFCRWLDLIWKEGAEAAIAIYLKG</sequence>
<reference evidence="5 6" key="1">
    <citation type="submission" date="2017-03" db="EMBL/GenBank/DDBJ databases">
        <authorList>
            <person name="Afonso C.L."/>
            <person name="Miller P.J."/>
            <person name="Scott M.A."/>
            <person name="Spackman E."/>
            <person name="Goraichik I."/>
            <person name="Dimitrov K.M."/>
            <person name="Suarez D.L."/>
            <person name="Swayne D.E."/>
        </authorList>
    </citation>
    <scope>NUCLEOTIDE SEQUENCE [LARGE SCALE GENOMIC DNA]</scope>
    <source>
        <strain evidence="5 6">CECT 7680</strain>
    </source>
</reference>
<dbReference type="AlphaFoldDB" id="A0A1Y5SCV0"/>
<dbReference type="SUPFAM" id="SSF51735">
    <property type="entry name" value="NAD(P)-binding Rossmann-fold domains"/>
    <property type="match status" value="1"/>
</dbReference>
<dbReference type="PANTHER" id="PTHR43362">
    <property type="entry name" value="MANNITOL DEHYDROGENASE DSF1-RELATED"/>
    <property type="match status" value="1"/>
</dbReference>
<dbReference type="InterPro" id="IPR008927">
    <property type="entry name" value="6-PGluconate_DH-like_C_sf"/>
</dbReference>
<dbReference type="PANTHER" id="PTHR43362:SF1">
    <property type="entry name" value="MANNITOL DEHYDROGENASE 2-RELATED"/>
    <property type="match status" value="1"/>
</dbReference>
<evidence type="ECO:0000259" key="4">
    <source>
        <dbReference type="Pfam" id="PF08125"/>
    </source>
</evidence>
<dbReference type="Pfam" id="PF01232">
    <property type="entry name" value="Mannitol_dh"/>
    <property type="match status" value="1"/>
</dbReference>
<dbReference type="SUPFAM" id="SSF48179">
    <property type="entry name" value="6-phosphogluconate dehydrogenase C-terminal domain-like"/>
    <property type="match status" value="1"/>
</dbReference>
<gene>
    <name evidence="5" type="primary">mtlK_1</name>
    <name evidence="5" type="ORF">PSA7680_01739</name>
</gene>
<evidence type="ECO:0000313" key="5">
    <source>
        <dbReference type="EMBL" id="SLN36295.1"/>
    </source>
</evidence>
<feature type="domain" description="Mannitol dehydrogenase N-terminal" evidence="3">
    <location>
        <begin position="46"/>
        <end position="293"/>
    </location>
</feature>
<dbReference type="OrthoDB" id="271711at2"/>
<dbReference type="Gene3D" id="3.40.50.720">
    <property type="entry name" value="NAD(P)-binding Rossmann-like Domain"/>
    <property type="match status" value="1"/>
</dbReference>
<dbReference type="Gene3D" id="1.10.1040.10">
    <property type="entry name" value="N-(1-d-carboxylethyl)-l-norvaline Dehydrogenase, domain 2"/>
    <property type="match status" value="1"/>
</dbReference>
<evidence type="ECO:0000313" key="6">
    <source>
        <dbReference type="Proteomes" id="UP000193409"/>
    </source>
</evidence>
<dbReference type="InterPro" id="IPR013118">
    <property type="entry name" value="Mannitol_DH_C"/>
</dbReference>
<evidence type="ECO:0000256" key="2">
    <source>
        <dbReference type="SAM" id="MobiDB-lite"/>
    </source>
</evidence>
<feature type="domain" description="Mannitol dehydrogenase C-terminal" evidence="4">
    <location>
        <begin position="303"/>
        <end position="489"/>
    </location>
</feature>
<dbReference type="GO" id="GO:0050086">
    <property type="term" value="F:mannitol 2-dehydrogenase activity"/>
    <property type="evidence" value="ECO:0007669"/>
    <property type="project" value="UniProtKB-EC"/>
</dbReference>
<dbReference type="EMBL" id="FWFQ01000010">
    <property type="protein sequence ID" value="SLN36295.1"/>
    <property type="molecule type" value="Genomic_DNA"/>
</dbReference>